<dbReference type="Pfam" id="PF13531">
    <property type="entry name" value="SBP_bac_11"/>
    <property type="match status" value="1"/>
</dbReference>
<dbReference type="PANTHER" id="PTHR30632:SF0">
    <property type="entry name" value="SULFATE-BINDING PROTEIN"/>
    <property type="match status" value="1"/>
</dbReference>
<keyword evidence="5" id="KW-1133">Transmembrane helix</keyword>
<organism evidence="6">
    <name type="scientific">Desulfitobacterium hafniense</name>
    <name type="common">Desulfitobacterium frappieri</name>
    <dbReference type="NCBI Taxonomy" id="49338"/>
    <lineage>
        <taxon>Bacteria</taxon>
        <taxon>Bacillati</taxon>
        <taxon>Bacillota</taxon>
        <taxon>Clostridia</taxon>
        <taxon>Eubacteriales</taxon>
        <taxon>Desulfitobacteriaceae</taxon>
        <taxon>Desulfitobacterium</taxon>
    </lineage>
</organism>
<keyword evidence="4" id="KW-0500">Molybdenum</keyword>
<name>A0A098AUC7_DESHA</name>
<dbReference type="GO" id="GO:0030973">
    <property type="term" value="F:molybdate ion binding"/>
    <property type="evidence" value="ECO:0007669"/>
    <property type="project" value="TreeGrafter"/>
</dbReference>
<evidence type="ECO:0000313" key="6">
    <source>
        <dbReference type="EMBL" id="CDW99913.1"/>
    </source>
</evidence>
<dbReference type="CDD" id="cd13517">
    <property type="entry name" value="PBP2_ModA3_like"/>
    <property type="match status" value="1"/>
</dbReference>
<dbReference type="GO" id="GO:0046872">
    <property type="term" value="F:metal ion binding"/>
    <property type="evidence" value="ECO:0007669"/>
    <property type="project" value="UniProtKB-KW"/>
</dbReference>
<dbReference type="PIRSF" id="PIRSF004846">
    <property type="entry name" value="ModA"/>
    <property type="match status" value="1"/>
</dbReference>
<dbReference type="GO" id="GO:0015689">
    <property type="term" value="P:molybdate ion transport"/>
    <property type="evidence" value="ECO:0007669"/>
    <property type="project" value="InterPro"/>
</dbReference>
<dbReference type="PATRIC" id="fig|49338.4.peg.31"/>
<dbReference type="NCBIfam" id="TIGR01256">
    <property type="entry name" value="modA"/>
    <property type="match status" value="1"/>
</dbReference>
<feature type="transmembrane region" description="Helical" evidence="5">
    <location>
        <begin position="12"/>
        <end position="30"/>
    </location>
</feature>
<reference evidence="6" key="1">
    <citation type="submission" date="2014-07" db="EMBL/GenBank/DDBJ databases">
        <authorList>
            <person name="Hornung V.Bastian."/>
        </authorList>
    </citation>
    <scope>NUCLEOTIDE SEQUENCE</scope>
    <source>
        <strain evidence="6">PCE-S</strain>
    </source>
</reference>
<protein>
    <submittedName>
        <fullName evidence="6">Molybdenum ABC transporter, substrate-binding protein</fullName>
    </submittedName>
</protein>
<dbReference type="PANTHER" id="PTHR30632">
    <property type="entry name" value="MOLYBDATE-BINDING PERIPLASMIC PROTEIN"/>
    <property type="match status" value="1"/>
</dbReference>
<dbReference type="RefSeq" id="WP_210166134.1">
    <property type="nucleotide sequence ID" value="NZ_LK996017.1"/>
</dbReference>
<dbReference type="InterPro" id="IPR005950">
    <property type="entry name" value="ModA"/>
</dbReference>
<dbReference type="SUPFAM" id="SSF53850">
    <property type="entry name" value="Periplasmic binding protein-like II"/>
    <property type="match status" value="1"/>
</dbReference>
<evidence type="ECO:0000256" key="5">
    <source>
        <dbReference type="SAM" id="Phobius"/>
    </source>
</evidence>
<dbReference type="InterPro" id="IPR050682">
    <property type="entry name" value="ModA/WtpA"/>
</dbReference>
<evidence type="ECO:0000256" key="3">
    <source>
        <dbReference type="ARBA" id="ARBA00022729"/>
    </source>
</evidence>
<keyword evidence="5" id="KW-0472">Membrane</keyword>
<evidence type="ECO:0000256" key="4">
    <source>
        <dbReference type="PIRSR" id="PIRSR004846-1"/>
    </source>
</evidence>
<evidence type="ECO:0000256" key="2">
    <source>
        <dbReference type="ARBA" id="ARBA00022723"/>
    </source>
</evidence>
<sequence length="311" mass="34653">MFKTILSKLPRSLMIVLLTITLITGIVLTGCSQNTESKEDTTAQNSEHNTTQKSLLIYAGSASKPPTEEAAKLFEQKTGVKVDLVFGGSGTVLSQMKLNKKGDLYFPGSSDFMEKAKQEGLVYPETEAKIVYLVNAINVQKGNPKGIKELKDLLQPGLKVAIANPETVCVGLYATEIIDNNFTPEEKQAFKKNLINYTESCDKTATAISLKTVDAVIGWRVFHYWDPEKIETIPLRKDQIARIGYIPIAISAFTQNKELSQQFIDFLNSEEGKASFKKYNYFVTPEEAEAYIGVDKPVGGEYKLQEDWIKK</sequence>
<keyword evidence="2 4" id="KW-0479">Metal-binding</keyword>
<keyword evidence="3" id="KW-0732">Signal</keyword>
<dbReference type="PROSITE" id="PS51257">
    <property type="entry name" value="PROKAR_LIPOPROTEIN"/>
    <property type="match status" value="1"/>
</dbReference>
<accession>A0A098AUC7</accession>
<keyword evidence="5" id="KW-0812">Transmembrane</keyword>
<gene>
    <name evidence="6" type="ORF">DPCES_0026</name>
</gene>
<dbReference type="EMBL" id="LK996017">
    <property type="protein sequence ID" value="CDW99913.1"/>
    <property type="molecule type" value="Genomic_DNA"/>
</dbReference>
<feature type="binding site" evidence="4">
    <location>
        <position position="89"/>
    </location>
    <ligand>
        <name>molybdate</name>
        <dbReference type="ChEBI" id="CHEBI:36264"/>
    </ligand>
</feature>
<dbReference type="Gene3D" id="3.40.190.10">
    <property type="entry name" value="Periplasmic binding protein-like II"/>
    <property type="match status" value="2"/>
</dbReference>
<dbReference type="AlphaFoldDB" id="A0A098AUC7"/>
<evidence type="ECO:0000256" key="1">
    <source>
        <dbReference type="ARBA" id="ARBA00009175"/>
    </source>
</evidence>
<comment type="similarity">
    <text evidence="1">Belongs to the bacterial solute-binding protein ModA family.</text>
</comment>
<proteinExistence type="inferred from homology"/>